<dbReference type="PANTHER" id="PTHR44943">
    <property type="entry name" value="CELLULOSE SYNTHASE OPERON PROTEIN C"/>
    <property type="match status" value="1"/>
</dbReference>
<gene>
    <name evidence="4" type="ORF">AOC25_00880</name>
</gene>
<dbReference type="Gene3D" id="3.40.50.2000">
    <property type="entry name" value="Glycogen Phosphorylase B"/>
    <property type="match status" value="1"/>
</dbReference>
<protein>
    <recommendedName>
        <fullName evidence="6">TPR repeat-containing protein</fullName>
    </recommendedName>
</protein>
<dbReference type="SMART" id="SM00028">
    <property type="entry name" value="TPR"/>
    <property type="match status" value="5"/>
</dbReference>
<keyword evidence="1" id="KW-0677">Repeat</keyword>
<dbReference type="InterPro" id="IPR011990">
    <property type="entry name" value="TPR-like_helical_dom_sf"/>
</dbReference>
<dbReference type="PANTHER" id="PTHR44943:SF4">
    <property type="entry name" value="TPR REPEAT-CONTAINING PROTEIN MJ0798"/>
    <property type="match status" value="1"/>
</dbReference>
<dbReference type="GO" id="GO:0016757">
    <property type="term" value="F:glycosyltransferase activity"/>
    <property type="evidence" value="ECO:0007669"/>
    <property type="project" value="InterPro"/>
</dbReference>
<dbReference type="EMBL" id="CP015017">
    <property type="protein sequence ID" value="APC00278.1"/>
    <property type="molecule type" value="Genomic_DNA"/>
</dbReference>
<evidence type="ECO:0000313" key="4">
    <source>
        <dbReference type="EMBL" id="APC00278.1"/>
    </source>
</evidence>
<feature type="repeat" description="TPR" evidence="3">
    <location>
        <begin position="141"/>
        <end position="174"/>
    </location>
</feature>
<organism evidence="4 5">
    <name type="scientific">Polynucleobacter asymbioticus</name>
    <dbReference type="NCBI Taxonomy" id="576611"/>
    <lineage>
        <taxon>Bacteria</taxon>
        <taxon>Pseudomonadati</taxon>
        <taxon>Pseudomonadota</taxon>
        <taxon>Betaproteobacteria</taxon>
        <taxon>Burkholderiales</taxon>
        <taxon>Burkholderiaceae</taxon>
        <taxon>Polynucleobacter</taxon>
    </lineage>
</organism>
<evidence type="ECO:0000313" key="5">
    <source>
        <dbReference type="Proteomes" id="UP000182060"/>
    </source>
</evidence>
<dbReference type="SUPFAM" id="SSF53756">
    <property type="entry name" value="UDP-Glycosyltransferase/glycogen phosphorylase"/>
    <property type="match status" value="1"/>
</dbReference>
<feature type="repeat" description="TPR" evidence="3">
    <location>
        <begin position="107"/>
        <end position="140"/>
    </location>
</feature>
<evidence type="ECO:0000256" key="2">
    <source>
        <dbReference type="ARBA" id="ARBA00022803"/>
    </source>
</evidence>
<dbReference type="Pfam" id="PF01075">
    <property type="entry name" value="Glyco_transf_9"/>
    <property type="match status" value="1"/>
</dbReference>
<dbReference type="Pfam" id="PF13414">
    <property type="entry name" value="TPR_11"/>
    <property type="match status" value="1"/>
</dbReference>
<dbReference type="Proteomes" id="UP000182060">
    <property type="component" value="Chromosome"/>
</dbReference>
<dbReference type="AlphaFoldDB" id="A0AAC9IWM4"/>
<dbReference type="InterPro" id="IPR051685">
    <property type="entry name" value="Ycf3/AcsC/BcsC/TPR_MFPF"/>
</dbReference>
<dbReference type="Pfam" id="PF13432">
    <property type="entry name" value="TPR_16"/>
    <property type="match status" value="1"/>
</dbReference>
<accession>A0AAC9IWM4</accession>
<dbReference type="InterPro" id="IPR019734">
    <property type="entry name" value="TPR_rpt"/>
</dbReference>
<evidence type="ECO:0000256" key="1">
    <source>
        <dbReference type="ARBA" id="ARBA00022737"/>
    </source>
</evidence>
<proteinExistence type="predicted"/>
<name>A0AAC9IWM4_9BURK</name>
<keyword evidence="2 3" id="KW-0802">TPR repeat</keyword>
<evidence type="ECO:0000256" key="3">
    <source>
        <dbReference type="PROSITE-ProRule" id="PRU00339"/>
    </source>
</evidence>
<evidence type="ECO:0008006" key="6">
    <source>
        <dbReference type="Google" id="ProtNLM"/>
    </source>
</evidence>
<dbReference type="SUPFAM" id="SSF48439">
    <property type="entry name" value="Protein prenylyltransferase"/>
    <property type="match status" value="1"/>
</dbReference>
<sequence>MSSKDQFLIQNALECIQKMELDKAEALLNEAILLTPAHPDILRFLSVVAAHKSDYQTALSFIDKSIALAPFNGIAHSNRGNILKALGRLDEALDSHEKAIKLLPEYAEAYNNKANVLQDLRRYEESLIWYDKTIAIDPNYVAAYCNKGNALEWLCRHEEAMAYFNKATALDPNHVDAYWQKAMSQLADGNYELGWQNYEARWSKSNPVIFQYADISRLVSLQNLAGKKILVWSEQGLGDTIQFSRYIKDLTSKRASVTFLVPDQLLAVLSPFKEFCSLRSQSLEINEPFDFQTPLMSLPLLFGTSVESIPCNTPYLKSDESKRKNFQELIPESPNLKVGIVWSGGFRLIHTDGYADFQRRNIGLNQISVLKDIPGVDFYSLQKGDPAESELLIRKNELWPGIINLGPYLNDFSDTAALIDHLDLIISVDTSTAHLAGALGKPVWMLNRFDSCWRWLRGRKDSPWYPTMTIYQQDVPGEWSHAIDMVKADLLALSHLHTKNKK</sequence>
<dbReference type="Pfam" id="PF00515">
    <property type="entry name" value="TPR_1"/>
    <property type="match status" value="1"/>
</dbReference>
<reference evidence="4" key="1">
    <citation type="journal article" date="2017" name="Appl. Environ. Microbiol.">
        <title>Microdiversification of a pelagic Polynucleobacter species is mainly driven by acquisition of genomic islands from a partially interspecific gene pool.</title>
        <authorList>
            <person name="Hoetzinger M."/>
            <person name="Hahn M.W."/>
            <person name="Jezberova J."/>
            <person name="Schmidt J."/>
            <person name="Koll U."/>
        </authorList>
    </citation>
    <scope>NUCLEOTIDE SEQUENCE</scope>
    <source>
        <strain evidence="4">MWH-RechtKol4</strain>
    </source>
</reference>
<dbReference type="InterPro" id="IPR002201">
    <property type="entry name" value="Glyco_trans_9"/>
</dbReference>
<dbReference type="RefSeq" id="WP_071538536.1">
    <property type="nucleotide sequence ID" value="NZ_CP015016.1"/>
</dbReference>
<dbReference type="PROSITE" id="PS50005">
    <property type="entry name" value="TPR"/>
    <property type="match status" value="3"/>
</dbReference>
<dbReference type="Gene3D" id="1.25.40.10">
    <property type="entry name" value="Tetratricopeptide repeat domain"/>
    <property type="match status" value="2"/>
</dbReference>
<feature type="repeat" description="TPR" evidence="3">
    <location>
        <begin position="73"/>
        <end position="106"/>
    </location>
</feature>